<evidence type="ECO:0000313" key="2">
    <source>
        <dbReference type="EMBL" id="MCT8331142.1"/>
    </source>
</evidence>
<keyword evidence="3" id="KW-1185">Reference proteome</keyword>
<name>A0ABT2NQF1_9RHOB</name>
<gene>
    <name evidence="2" type="ORF">N5I32_16605</name>
</gene>
<protein>
    <recommendedName>
        <fullName evidence="4">DedA family protein</fullName>
    </recommendedName>
</protein>
<sequence length="227" mass="24889">MADHAARLSRRRLLAVGRSLARIALILALVWGIHLLLEWANTHVPHGQGVLRLSMLLVFLLAYAALIAVPFVPGIEIGLSLMIIEGPWIAPPIYVATVTGLLLSYAAGEWLPYRVLHQMLSDLGMRRACALLDRTHPLSREERLLLLQERAPAWVRPFVSRFRYLVLAALVNTPGNVLIGGGGGILFVAGFSRLFRPLPTVGTIALAVLPVPLLIWVFDIDPRGLLG</sequence>
<reference evidence="3" key="1">
    <citation type="submission" date="2023-07" db="EMBL/GenBank/DDBJ databases">
        <title>Defluviimonas sediminis sp. nov., isolated from mangrove sediment.</title>
        <authorList>
            <person name="Liu L."/>
            <person name="Li J."/>
            <person name="Huang Y."/>
            <person name="Pan J."/>
            <person name="Li M."/>
        </authorList>
    </citation>
    <scope>NUCLEOTIDE SEQUENCE [LARGE SCALE GENOMIC DNA]</scope>
    <source>
        <strain evidence="3">FT324</strain>
    </source>
</reference>
<dbReference type="RefSeq" id="WP_261497025.1">
    <property type="nucleotide sequence ID" value="NZ_JAOCQF010000003.1"/>
</dbReference>
<keyword evidence="1" id="KW-1133">Transmembrane helix</keyword>
<evidence type="ECO:0008006" key="4">
    <source>
        <dbReference type="Google" id="ProtNLM"/>
    </source>
</evidence>
<feature type="transmembrane region" description="Helical" evidence="1">
    <location>
        <begin position="93"/>
        <end position="113"/>
    </location>
</feature>
<proteinExistence type="predicted"/>
<organism evidence="2 3">
    <name type="scientific">Albidovulum sediminis</name>
    <dbReference type="NCBI Taxonomy" id="3066345"/>
    <lineage>
        <taxon>Bacteria</taxon>
        <taxon>Pseudomonadati</taxon>
        <taxon>Pseudomonadota</taxon>
        <taxon>Alphaproteobacteria</taxon>
        <taxon>Rhodobacterales</taxon>
        <taxon>Paracoccaceae</taxon>
        <taxon>Albidovulum</taxon>
    </lineage>
</organism>
<evidence type="ECO:0000256" key="1">
    <source>
        <dbReference type="SAM" id="Phobius"/>
    </source>
</evidence>
<dbReference type="Proteomes" id="UP001205601">
    <property type="component" value="Unassembled WGS sequence"/>
</dbReference>
<keyword evidence="1" id="KW-0812">Transmembrane</keyword>
<feature type="transmembrane region" description="Helical" evidence="1">
    <location>
        <begin position="20"/>
        <end position="37"/>
    </location>
</feature>
<feature type="transmembrane region" description="Helical" evidence="1">
    <location>
        <begin position="198"/>
        <end position="218"/>
    </location>
</feature>
<dbReference type="EMBL" id="JAOCQF010000003">
    <property type="protein sequence ID" value="MCT8331142.1"/>
    <property type="molecule type" value="Genomic_DNA"/>
</dbReference>
<evidence type="ECO:0000313" key="3">
    <source>
        <dbReference type="Proteomes" id="UP001205601"/>
    </source>
</evidence>
<comment type="caution">
    <text evidence="2">The sequence shown here is derived from an EMBL/GenBank/DDBJ whole genome shotgun (WGS) entry which is preliminary data.</text>
</comment>
<accession>A0ABT2NQF1</accession>
<keyword evidence="1" id="KW-0472">Membrane</keyword>
<feature type="transmembrane region" description="Helical" evidence="1">
    <location>
        <begin position="49"/>
        <end position="72"/>
    </location>
</feature>
<feature type="transmembrane region" description="Helical" evidence="1">
    <location>
        <begin position="164"/>
        <end position="191"/>
    </location>
</feature>